<dbReference type="SUPFAM" id="SSF51569">
    <property type="entry name" value="Aldolase"/>
    <property type="match status" value="1"/>
</dbReference>
<dbReference type="GO" id="GO:0008652">
    <property type="term" value="P:amino acid biosynthetic process"/>
    <property type="evidence" value="ECO:0007669"/>
    <property type="project" value="UniProtKB-KW"/>
</dbReference>
<feature type="binding site" evidence="3">
    <location>
        <position position="345"/>
    </location>
    <ligand>
        <name>Mn(2+)</name>
        <dbReference type="ChEBI" id="CHEBI:29035"/>
    </ligand>
</feature>
<feature type="binding site" evidence="3">
    <location>
        <position position="375"/>
    </location>
    <ligand>
        <name>Mn(2+)</name>
        <dbReference type="ChEBI" id="CHEBI:29035"/>
    </ligand>
</feature>
<dbReference type="eggNOG" id="COG3200">
    <property type="taxonomic scope" value="Bacteria"/>
</dbReference>
<evidence type="ECO:0000256" key="3">
    <source>
        <dbReference type="PIRSR" id="PIRSR602480-1"/>
    </source>
</evidence>
<evidence type="ECO:0000256" key="1">
    <source>
        <dbReference type="ARBA" id="ARBA00008911"/>
    </source>
</evidence>
<sequence>MPLATTELSTKPALQQPAWEDEDHIAEVREELSGFPALVGADEVRTLRELLVTVAQGRANIVQAGDCAEDLAESTAAHVARKVGMLSMLAGSMRMANHKPVLRVGRIAGQYSKPRSNHTEIVGGVELPVFRGQMVNGHAPNASDRRPDPTRLLSGYWAANRVLHHLGWRRPSSIAIIEPPVWTSHEALLLDYELPALRRDAEGNLVLTSTHWPWVGDRTRDIDGPHISLLARISNPVALKVGPSMTVEELLELAELLDPDRVHGRLTLISRMGATRVVDRLGPLVQAVAEAGHPVIWLCDPMHGNTAAAPNGLKTRYLTNILAEVRAFRAIVAEHGGVAGGLHLEATPEDVLESVADAEAAADPAFGEKYLTLCDPRLNLAQALEVVRAW</sequence>
<comment type="similarity">
    <text evidence="1 4">Belongs to the class-II DAHP synthase family.</text>
</comment>
<comment type="pathway">
    <text evidence="4">Metabolic intermediate biosynthesis; chorismate biosynthesis; chorismate from D-erythrose 4-phosphate and phosphoenolpyruvate: step 1/7.</text>
</comment>
<comment type="cofactor">
    <cofactor evidence="3">
        <name>Mn(2+)</name>
        <dbReference type="ChEBI" id="CHEBI:29035"/>
    </cofactor>
    <cofactor evidence="3">
        <name>Co(2+)</name>
        <dbReference type="ChEBI" id="CHEBI:48828"/>
    </cofactor>
    <cofactor evidence="3">
        <name>Cd(2+)</name>
        <dbReference type="ChEBI" id="CHEBI:48775"/>
    </cofactor>
    <text evidence="3">Binds 1 divalent cation per subunit. The enzyme is active with manganese, cobalt or cadmium ions.</text>
</comment>
<keyword evidence="3" id="KW-0170">Cobalt</keyword>
<dbReference type="GO" id="GO:0009073">
    <property type="term" value="P:aromatic amino acid family biosynthetic process"/>
    <property type="evidence" value="ECO:0007669"/>
    <property type="project" value="UniProtKB-KW"/>
</dbReference>
<dbReference type="AlphaFoldDB" id="E5XL41"/>
<keyword evidence="4" id="KW-0028">Amino-acid biosynthesis</keyword>
<evidence type="ECO:0000313" key="6">
    <source>
        <dbReference type="Proteomes" id="UP000004816"/>
    </source>
</evidence>
<feature type="binding site" evidence="3">
    <location>
        <position position="240"/>
    </location>
    <ligand>
        <name>phosphoenolpyruvate</name>
        <dbReference type="ChEBI" id="CHEBI:58702"/>
    </ligand>
</feature>
<dbReference type="InterPro" id="IPR002480">
    <property type="entry name" value="DAHP_synth_2"/>
</dbReference>
<dbReference type="Gene3D" id="3.20.20.70">
    <property type="entry name" value="Aldolase class I"/>
    <property type="match status" value="1"/>
</dbReference>
<dbReference type="PANTHER" id="PTHR21337">
    <property type="entry name" value="PHOSPHO-2-DEHYDRO-3-DEOXYHEPTONATE ALDOLASE 1, 2"/>
    <property type="match status" value="1"/>
</dbReference>
<accession>E5XL41</accession>
<dbReference type="InterPro" id="IPR013785">
    <property type="entry name" value="Aldolase_TIM"/>
</dbReference>
<dbReference type="GO" id="GO:0003849">
    <property type="term" value="F:3-deoxy-7-phosphoheptulonate synthase activity"/>
    <property type="evidence" value="ECO:0007669"/>
    <property type="project" value="UniProtKB-EC"/>
</dbReference>
<keyword evidence="6" id="KW-1185">Reference proteome</keyword>
<reference evidence="5 6" key="1">
    <citation type="journal article" date="2011" name="Stand. Genomic Sci.">
        <title>High quality draft genome sequence of Segniliparus rugosus CDC 945(T)= (ATCC BAA-974(T)).</title>
        <authorList>
            <person name="Earl A.M."/>
            <person name="Desjardins C.A."/>
            <person name="Fitzgerald M.G."/>
            <person name="Arachchi H.M."/>
            <person name="Zeng Q."/>
            <person name="Mehta T."/>
            <person name="Griggs A."/>
            <person name="Birren B.W."/>
            <person name="Toney N.C."/>
            <person name="Carr J."/>
            <person name="Posey J."/>
            <person name="Butler W.R."/>
        </authorList>
    </citation>
    <scope>NUCLEOTIDE SEQUENCE [LARGE SCALE GENOMIC DNA]</scope>
    <source>
        <strain evidence="6">ATCC BAA-974 / DSM 45345 / CCUG 50838 / CIP 108380 / JCM 13579 / CDC 945</strain>
    </source>
</reference>
<dbReference type="RefSeq" id="WP_007466979.1">
    <property type="nucleotide sequence ID" value="NZ_KI391954.1"/>
</dbReference>
<dbReference type="STRING" id="679197.HMPREF9336_00210"/>
<dbReference type="OrthoDB" id="9766852at2"/>
<protein>
    <recommendedName>
        <fullName evidence="4">Phospho-2-dehydro-3-deoxyheptonate aldolase</fullName>
        <ecNumber evidence="4">2.5.1.54</ecNumber>
    </recommendedName>
</protein>
<keyword evidence="3" id="KW-0464">Manganese</keyword>
<feature type="binding site" evidence="3">
    <location>
        <position position="271"/>
    </location>
    <ligand>
        <name>phosphoenolpyruvate</name>
        <dbReference type="ChEBI" id="CHEBI:58702"/>
    </ligand>
</feature>
<evidence type="ECO:0000313" key="5">
    <source>
        <dbReference type="EMBL" id="EFV14909.1"/>
    </source>
</evidence>
<gene>
    <name evidence="5" type="ORF">HMPREF9336_00210</name>
</gene>
<dbReference type="GO" id="GO:0009423">
    <property type="term" value="P:chorismate biosynthetic process"/>
    <property type="evidence" value="ECO:0007669"/>
    <property type="project" value="UniProtKB-UniPathway"/>
</dbReference>
<keyword evidence="3" id="KW-0104">Cadmium</keyword>
<keyword evidence="4" id="KW-0057">Aromatic amino acid biosynthesis</keyword>
<comment type="caution">
    <text evidence="5">The sequence shown here is derived from an EMBL/GenBank/DDBJ whole genome shotgun (WGS) entry which is preliminary data.</text>
</comment>
<keyword evidence="2 4" id="KW-0808">Transferase</keyword>
<dbReference type="EMBL" id="ACZI02000003">
    <property type="protein sequence ID" value="EFV14909.1"/>
    <property type="molecule type" value="Genomic_DNA"/>
</dbReference>
<feature type="binding site" evidence="3">
    <location>
        <position position="67"/>
    </location>
    <ligand>
        <name>Mn(2+)</name>
        <dbReference type="ChEBI" id="CHEBI:29035"/>
    </ligand>
</feature>
<evidence type="ECO:0000256" key="2">
    <source>
        <dbReference type="ARBA" id="ARBA00022679"/>
    </source>
</evidence>
<evidence type="ECO:0000256" key="4">
    <source>
        <dbReference type="RuleBase" id="RU363071"/>
    </source>
</evidence>
<dbReference type="Pfam" id="PF01474">
    <property type="entry name" value="DAHP_synth_2"/>
    <property type="match status" value="2"/>
</dbReference>
<proteinExistence type="inferred from homology"/>
<dbReference type="HOGENOM" id="CLU_026885_1_0_11"/>
<dbReference type="UniPathway" id="UPA00053">
    <property type="reaction ID" value="UER00084"/>
</dbReference>
<feature type="binding site" evidence="3">
    <location>
        <position position="303"/>
    </location>
    <ligand>
        <name>Mn(2+)</name>
        <dbReference type="ChEBI" id="CHEBI:29035"/>
    </ligand>
</feature>
<dbReference type="EC" id="2.5.1.54" evidence="4"/>
<name>E5XL41_SEGRC</name>
<dbReference type="PANTHER" id="PTHR21337:SF0">
    <property type="entry name" value="PHOSPHO-2-DEHYDRO-3-DEOXYHEPTONATE ALDOLASE"/>
    <property type="match status" value="1"/>
</dbReference>
<organism evidence="5 6">
    <name type="scientific">Segniliparus rugosus (strain ATCC BAA-974 / DSM 45345 / CCUG 50838 / CIP 108380 / JCM 13579 / CDC 945)</name>
    <dbReference type="NCBI Taxonomy" id="679197"/>
    <lineage>
        <taxon>Bacteria</taxon>
        <taxon>Bacillati</taxon>
        <taxon>Actinomycetota</taxon>
        <taxon>Actinomycetes</taxon>
        <taxon>Mycobacteriales</taxon>
        <taxon>Segniliparaceae</taxon>
        <taxon>Segniliparus</taxon>
    </lineage>
</organism>
<feature type="binding site" evidence="3">
    <location>
        <position position="106"/>
    </location>
    <ligand>
        <name>phosphoenolpyruvate</name>
        <dbReference type="ChEBI" id="CHEBI:58702"/>
    </ligand>
</feature>
<dbReference type="Proteomes" id="UP000004816">
    <property type="component" value="Unassembled WGS sequence"/>
</dbReference>
<comment type="catalytic activity">
    <reaction evidence="4">
        <text>D-erythrose 4-phosphate + phosphoenolpyruvate + H2O = 7-phospho-2-dehydro-3-deoxy-D-arabino-heptonate + phosphate</text>
        <dbReference type="Rhea" id="RHEA:14717"/>
        <dbReference type="ChEBI" id="CHEBI:15377"/>
        <dbReference type="ChEBI" id="CHEBI:16897"/>
        <dbReference type="ChEBI" id="CHEBI:43474"/>
        <dbReference type="ChEBI" id="CHEBI:58394"/>
        <dbReference type="ChEBI" id="CHEBI:58702"/>
        <dbReference type="EC" id="2.5.1.54"/>
    </reaction>
</comment>